<evidence type="ECO:0000313" key="1">
    <source>
        <dbReference type="EMBL" id="OGL47293.1"/>
    </source>
</evidence>
<proteinExistence type="predicted"/>
<dbReference type="Gene3D" id="3.40.720.10">
    <property type="entry name" value="Alkaline Phosphatase, subunit A"/>
    <property type="match status" value="1"/>
</dbReference>
<evidence type="ECO:0008006" key="3">
    <source>
        <dbReference type="Google" id="ProtNLM"/>
    </source>
</evidence>
<dbReference type="Proteomes" id="UP000179266">
    <property type="component" value="Unassembled WGS sequence"/>
</dbReference>
<dbReference type="InterPro" id="IPR017850">
    <property type="entry name" value="Alkaline_phosphatase_core_sf"/>
</dbReference>
<organism evidence="1 2">
    <name type="scientific">Candidatus Schekmanbacteria bacterium RBG_13_48_7</name>
    <dbReference type="NCBI Taxonomy" id="1817878"/>
    <lineage>
        <taxon>Bacteria</taxon>
        <taxon>Candidatus Schekmaniibacteriota</taxon>
    </lineage>
</organism>
<name>A0A1F7S0E7_9BACT</name>
<dbReference type="PANTHER" id="PTHR10151">
    <property type="entry name" value="ECTONUCLEOTIDE PYROPHOSPHATASE/PHOSPHODIESTERASE"/>
    <property type="match status" value="1"/>
</dbReference>
<evidence type="ECO:0000313" key="2">
    <source>
        <dbReference type="Proteomes" id="UP000179266"/>
    </source>
</evidence>
<comment type="caution">
    <text evidence="1">The sequence shown here is derived from an EMBL/GenBank/DDBJ whole genome shotgun (WGS) entry which is preliminary data.</text>
</comment>
<dbReference type="InterPro" id="IPR002591">
    <property type="entry name" value="Phosphodiest/P_Trfase"/>
</dbReference>
<dbReference type="EMBL" id="MGDD01000087">
    <property type="protein sequence ID" value="OGL47293.1"/>
    <property type="molecule type" value="Genomic_DNA"/>
</dbReference>
<gene>
    <name evidence="1" type="ORF">A2161_18710</name>
</gene>
<dbReference type="PROSITE" id="PS51257">
    <property type="entry name" value="PROKAR_LIPOPROTEIN"/>
    <property type="match status" value="1"/>
</dbReference>
<dbReference type="Pfam" id="PF01663">
    <property type="entry name" value="Phosphodiest"/>
    <property type="match status" value="1"/>
</dbReference>
<dbReference type="PANTHER" id="PTHR10151:SF120">
    <property type="entry name" value="BIS(5'-ADENOSYL)-TRIPHOSPHATASE"/>
    <property type="match status" value="1"/>
</dbReference>
<accession>A0A1F7S0E7</accession>
<dbReference type="GO" id="GO:0016787">
    <property type="term" value="F:hydrolase activity"/>
    <property type="evidence" value="ECO:0007669"/>
    <property type="project" value="UniProtKB-ARBA"/>
</dbReference>
<dbReference type="AlphaFoldDB" id="A0A1F7S0E7"/>
<dbReference type="SUPFAM" id="SSF53649">
    <property type="entry name" value="Alkaline phosphatase-like"/>
    <property type="match status" value="1"/>
</dbReference>
<sequence length="533" mass="61598">MVSQRITVIRFKYIFIFLSITLIAGSCQNFSETSNPSHQKPKVKKPHYRVFVLGLDGFTWALAKPWMEQGKLPKLKKFTDENAWGNLQSVPPYNSPTAWGSAITGVNPGKHGVYSFFQSQQLRNDFTKRQIYFINSFNYQVPFIWDILSTLDYRVIAINVPGSSPPQPLNGYMIAGQPYLEGAPVTYPNSLIDSLPDFRIEEFSYYCEEGKEDTWLKECYEIERGRVKTMFQLMKQDNWDLFWAVLTSPDRVQHHFWKYMDPNHPLYTPEKNKKYGDEILKIYRYMDEVLGRLLSELPDDVVLIIMSDHGFGPVYKTINVADFLFGDEKLTDMIARTVKVNYNSFFTGSFYINLRIREPYGTVNTEEYEQVRDYLLDKLKNLKDPDTEQPVIDKIFKREDLFSGPYSYMAPDIFCIEKPTYLFSGIKVKPDGKMIENFPSFAISGGHRPEGIIAIGGKPIREHTNLTNSQIADITPTILYLMGLDIPPYLDGFVLDQAIQKDYIQVHPPKTSGTQTSTDREQLDRLRKLGYIK</sequence>
<protein>
    <recommendedName>
        <fullName evidence="3">Phosphodiesterase</fullName>
    </recommendedName>
</protein>
<reference evidence="1 2" key="1">
    <citation type="journal article" date="2016" name="Nat. Commun.">
        <title>Thousands of microbial genomes shed light on interconnected biogeochemical processes in an aquifer system.</title>
        <authorList>
            <person name="Anantharaman K."/>
            <person name="Brown C.T."/>
            <person name="Hug L.A."/>
            <person name="Sharon I."/>
            <person name="Castelle C.J."/>
            <person name="Probst A.J."/>
            <person name="Thomas B.C."/>
            <person name="Singh A."/>
            <person name="Wilkins M.J."/>
            <person name="Karaoz U."/>
            <person name="Brodie E.L."/>
            <person name="Williams K.H."/>
            <person name="Hubbard S.S."/>
            <person name="Banfield J.F."/>
        </authorList>
    </citation>
    <scope>NUCLEOTIDE SEQUENCE [LARGE SCALE GENOMIC DNA]</scope>
</reference>